<organism evidence="2 3">
    <name type="scientific">Zobellia galactanivorans (strain DSM 12802 / CCUG 47099 / CIP 106680 / NCIMB 13871 / Dsij)</name>
    <dbReference type="NCBI Taxonomy" id="63186"/>
    <lineage>
        <taxon>Bacteria</taxon>
        <taxon>Pseudomonadati</taxon>
        <taxon>Bacteroidota</taxon>
        <taxon>Flavobacteriia</taxon>
        <taxon>Flavobacteriales</taxon>
        <taxon>Flavobacteriaceae</taxon>
        <taxon>Zobellia</taxon>
    </lineage>
</organism>
<dbReference type="EMBL" id="FP476056">
    <property type="protein sequence ID" value="CAZ98001.1"/>
    <property type="molecule type" value="Genomic_DNA"/>
</dbReference>
<evidence type="ECO:0000256" key="1">
    <source>
        <dbReference type="SAM" id="Coils"/>
    </source>
</evidence>
<gene>
    <name evidence="2" type="ordered locus">zobellia_3863</name>
</gene>
<dbReference type="PATRIC" id="fig|63186.3.peg.3783"/>
<sequence length="143" mass="17368">MDNFRTRPKGDFIEKGNWQELYVLTEHWKSDLLFYKDDLKFLRHLEDKYFLWIKAEADLENIRRVGESILKDTRDCDQLLERVDTHLSHLSNIIGNSESQDEKAFREEHAELEEDMAEFVKNVRENRRRLFKVVEYDVEMDKL</sequence>
<dbReference type="HOGENOM" id="CLU_1747452_0_0_10"/>
<dbReference type="Proteomes" id="UP000008898">
    <property type="component" value="Chromosome"/>
</dbReference>
<dbReference type="KEGG" id="zga:ZOBELLIA_3863"/>
<proteinExistence type="predicted"/>
<dbReference type="OrthoDB" id="1441145at2"/>
<evidence type="ECO:0000313" key="2">
    <source>
        <dbReference type="EMBL" id="CAZ98001.1"/>
    </source>
</evidence>
<feature type="coiled-coil region" evidence="1">
    <location>
        <begin position="102"/>
        <end position="129"/>
    </location>
</feature>
<reference evidence="2 3" key="2">
    <citation type="journal article" date="2012" name="Environ. Microbiol.">
        <title>Characterization of the first alginolytic operons in a marine bacterium: from their emergence in marine Flavobacteriia to their independent transfers to marine Proteobacteria and human gut Bacteroides.</title>
        <authorList>
            <person name="Thomas F."/>
            <person name="Barbeyron T."/>
            <person name="Tonon T."/>
            <person name="Genicot S."/>
            <person name="Czjzek M."/>
            <person name="Michel G."/>
        </authorList>
    </citation>
    <scope>NUCLEOTIDE SEQUENCE [LARGE SCALE GENOMIC DNA]</scope>
    <source>
        <strain evidence="3">DSM 12802 / CCUG 47099 / CIP 106680 / NCIMB 13871 / Dsij</strain>
    </source>
</reference>
<keyword evidence="1" id="KW-0175">Coiled coil</keyword>
<name>G0L872_ZOBGA</name>
<keyword evidence="3" id="KW-1185">Reference proteome</keyword>
<evidence type="ECO:0000313" key="3">
    <source>
        <dbReference type="Proteomes" id="UP000008898"/>
    </source>
</evidence>
<dbReference type="STRING" id="63186.ZOBELLIA_3863"/>
<protein>
    <submittedName>
        <fullName evidence="2">Uncharacterized protein</fullName>
    </submittedName>
</protein>
<dbReference type="AlphaFoldDB" id="G0L872"/>
<accession>G0L872</accession>
<reference evidence="3" key="1">
    <citation type="submission" date="2009-07" db="EMBL/GenBank/DDBJ databases">
        <title>Complete genome sequence of Zobellia galactanivorans Dsij.</title>
        <authorList>
            <consortium name="Genoscope - CEA"/>
        </authorList>
    </citation>
    <scope>NUCLEOTIDE SEQUENCE [LARGE SCALE GENOMIC DNA]</scope>
    <source>
        <strain evidence="3">DSM 12802 / CCUG 47099 / CIP 106680 / NCIMB 13871 / Dsij</strain>
    </source>
</reference>
<dbReference type="RefSeq" id="WP_013995191.1">
    <property type="nucleotide sequence ID" value="NC_015844.1"/>
</dbReference>